<feature type="region of interest" description="Disordered" evidence="1">
    <location>
        <begin position="1"/>
        <end position="48"/>
    </location>
</feature>
<feature type="compositionally biased region" description="Basic and acidic residues" evidence="1">
    <location>
        <begin position="1"/>
        <end position="28"/>
    </location>
</feature>
<gene>
    <name evidence="2" type="ORF">AVDCRST_MAG80-221</name>
</gene>
<feature type="non-terminal residue" evidence="2">
    <location>
        <position position="1"/>
    </location>
</feature>
<accession>A0A6J4PZ20</accession>
<dbReference type="AlphaFoldDB" id="A0A6J4PZ20"/>
<name>A0A6J4PZ20_9ACTN</name>
<reference evidence="2" key="1">
    <citation type="submission" date="2020-02" db="EMBL/GenBank/DDBJ databases">
        <authorList>
            <person name="Meier V. D."/>
        </authorList>
    </citation>
    <scope>NUCLEOTIDE SEQUENCE</scope>
    <source>
        <strain evidence="2">AVDCRST_MAG80</strain>
    </source>
</reference>
<sequence length="48" mass="5478">WDLTRREAARRYAENRSRCSDGGPEKRSWIAPPFSRKAPRGGYGTTIP</sequence>
<feature type="non-terminal residue" evidence="2">
    <location>
        <position position="48"/>
    </location>
</feature>
<evidence type="ECO:0000256" key="1">
    <source>
        <dbReference type="SAM" id="MobiDB-lite"/>
    </source>
</evidence>
<evidence type="ECO:0000313" key="2">
    <source>
        <dbReference type="EMBL" id="CAA9425720.1"/>
    </source>
</evidence>
<protein>
    <submittedName>
        <fullName evidence="2">Uncharacterized protein</fullName>
    </submittedName>
</protein>
<dbReference type="EMBL" id="CADCVC010000021">
    <property type="protein sequence ID" value="CAA9425720.1"/>
    <property type="molecule type" value="Genomic_DNA"/>
</dbReference>
<organism evidence="2">
    <name type="scientific">uncultured Rubrobacteraceae bacterium</name>
    <dbReference type="NCBI Taxonomy" id="349277"/>
    <lineage>
        <taxon>Bacteria</taxon>
        <taxon>Bacillati</taxon>
        <taxon>Actinomycetota</taxon>
        <taxon>Rubrobacteria</taxon>
        <taxon>Rubrobacterales</taxon>
        <taxon>Rubrobacteraceae</taxon>
        <taxon>environmental samples</taxon>
    </lineage>
</organism>
<proteinExistence type="predicted"/>